<dbReference type="SUPFAM" id="SSF55486">
    <property type="entry name" value="Metalloproteases ('zincins'), catalytic domain"/>
    <property type="match status" value="1"/>
</dbReference>
<dbReference type="PANTHER" id="PTHR38478">
    <property type="entry name" value="PEPTIDASE M1A AND M12B"/>
    <property type="match status" value="1"/>
</dbReference>
<keyword evidence="2" id="KW-0378">Hydrolase</keyword>
<name>A0ABZ2M8G2_9BACT</name>
<protein>
    <submittedName>
        <fullName evidence="2">Zinc-dependent metalloprotease</fullName>
    </submittedName>
</protein>
<dbReference type="InterPro" id="IPR024079">
    <property type="entry name" value="MetalloPept_cat_dom_sf"/>
</dbReference>
<evidence type="ECO:0000313" key="2">
    <source>
        <dbReference type="EMBL" id="WXB18795.1"/>
    </source>
</evidence>
<dbReference type="Gene3D" id="3.40.390.10">
    <property type="entry name" value="Collagenase (Catalytic Domain)"/>
    <property type="match status" value="1"/>
</dbReference>
<gene>
    <name evidence="2" type="ORF">LZC94_16350</name>
</gene>
<sequence length="700" mass="76106">MAIERTLPTKTQQLITQSVPSTRAPQSFYVAINKRELGKRWFLTAYLKDYFPGTVGGGAAASLGVRVVTFRVQNGKLFVFDASNNYATSDTFDPTLLIEAYPLVQSEDFDDRVDSDNYVLFDPAAGLNRFGVLSDGFAQGSQPAHFQIDLAFLQNFRKLSDGATFEEVFTGASNDVPQNAAGGLEPNVFKVSGTLGLSLRRYSESPDYVASPLPPREYYFRSDAHSVKNTGTTTQSPIKWNVHPGGKPITWLISDQFEKLKNHPVYGPYDIAGAVKRGVENWNAVFGFKALEAKIASPGDSYADDDKNFIIFDGDPTYGYAFANWRSNPNTGEVRGASVYLNGVWLTSLSQFFDDPTAAPSVSPAAGPKAVPALTWGELRNDPLCVLWAPTAEQLREEAGADAAALGRTKKEKFEAYITHVIAHEIGHTLGLRHNFKGSLKPVSSTVMDYNLTQDRTLLDKPGTYDKAVIDLLYNGSNAQPADPFCTDPDVLTDPDCSRFDFGANPIADDVIPGYNATVQPFLSGTTSGFSSNTLNRLLKWIRGGSAAQRLQAWNAAVAPVKVPADATKVATIRGYGARVDFTARTLFARLYLDPAALRGDSRNGGAFLLDPPVDPQVTPLLIAELKANLVNADSIRSYDTRRVTVAVLKKLQLTAALSALESARDTIKASRPGLSGDDATLTDELLSRINSAISNYFNQ</sequence>
<keyword evidence="3" id="KW-1185">Reference proteome</keyword>
<dbReference type="InterPro" id="IPR032534">
    <property type="entry name" value="EcxA_zinc-bd"/>
</dbReference>
<dbReference type="PANTHER" id="PTHR38478:SF1">
    <property type="entry name" value="ZINC DEPENDENT METALLOPROTEASE DOMAIN LIPOPROTEIN"/>
    <property type="match status" value="1"/>
</dbReference>
<feature type="domain" description="EcxA zinc-binding" evidence="1">
    <location>
        <begin position="410"/>
        <end position="478"/>
    </location>
</feature>
<keyword evidence="2" id="KW-0645">Protease</keyword>
<dbReference type="Proteomes" id="UP001370348">
    <property type="component" value="Chromosome"/>
</dbReference>
<organism evidence="2 3">
    <name type="scientific">Pendulispora albinea</name>
    <dbReference type="NCBI Taxonomy" id="2741071"/>
    <lineage>
        <taxon>Bacteria</taxon>
        <taxon>Pseudomonadati</taxon>
        <taxon>Myxococcota</taxon>
        <taxon>Myxococcia</taxon>
        <taxon>Myxococcales</taxon>
        <taxon>Sorangiineae</taxon>
        <taxon>Pendulisporaceae</taxon>
        <taxon>Pendulispora</taxon>
    </lineage>
</organism>
<evidence type="ECO:0000313" key="3">
    <source>
        <dbReference type="Proteomes" id="UP001370348"/>
    </source>
</evidence>
<accession>A0ABZ2M8G2</accession>
<dbReference type="GO" id="GO:0008237">
    <property type="term" value="F:metallopeptidase activity"/>
    <property type="evidence" value="ECO:0007669"/>
    <property type="project" value="UniProtKB-KW"/>
</dbReference>
<dbReference type="Pfam" id="PF16313">
    <property type="entry name" value="DUF4953"/>
    <property type="match status" value="1"/>
</dbReference>
<keyword evidence="2" id="KW-0482">Metalloprotease</keyword>
<evidence type="ECO:0000259" key="1">
    <source>
        <dbReference type="Pfam" id="PF16313"/>
    </source>
</evidence>
<dbReference type="EMBL" id="CP089984">
    <property type="protein sequence ID" value="WXB18795.1"/>
    <property type="molecule type" value="Genomic_DNA"/>
</dbReference>
<reference evidence="2 3" key="1">
    <citation type="submission" date="2021-12" db="EMBL/GenBank/DDBJ databases">
        <title>Discovery of the Pendulisporaceae a myxobacterial family with distinct sporulation behavior and unique specialized metabolism.</title>
        <authorList>
            <person name="Garcia R."/>
            <person name="Popoff A."/>
            <person name="Bader C.D."/>
            <person name="Loehr J."/>
            <person name="Walesch S."/>
            <person name="Walt C."/>
            <person name="Boldt J."/>
            <person name="Bunk B."/>
            <person name="Haeckl F.J.F.P.J."/>
            <person name="Gunesch A.P."/>
            <person name="Birkelbach J."/>
            <person name="Nuebel U."/>
            <person name="Pietschmann T."/>
            <person name="Bach T."/>
            <person name="Mueller R."/>
        </authorList>
    </citation>
    <scope>NUCLEOTIDE SEQUENCE [LARGE SCALE GENOMIC DNA]</scope>
    <source>
        <strain evidence="2 3">MSr11954</strain>
    </source>
</reference>
<dbReference type="RefSeq" id="WP_394828421.1">
    <property type="nucleotide sequence ID" value="NZ_CP089984.1"/>
</dbReference>
<proteinExistence type="predicted"/>